<feature type="region of interest" description="Disordered" evidence="1">
    <location>
        <begin position="21"/>
        <end position="73"/>
    </location>
</feature>
<dbReference type="EMBL" id="JABFDY010000014">
    <property type="protein sequence ID" value="KAF7697692.1"/>
    <property type="molecule type" value="Genomic_DNA"/>
</dbReference>
<feature type="compositionally biased region" description="Basic and acidic residues" evidence="1">
    <location>
        <begin position="42"/>
        <end position="53"/>
    </location>
</feature>
<accession>A0A8T0AVY7</accession>
<reference evidence="3" key="1">
    <citation type="submission" date="2020-08" db="EMBL/GenBank/DDBJ databases">
        <title>Chromosome-level assembly of Southern catfish (Silurus meridionalis) provides insights into visual adaptation to the nocturnal and benthic lifestyles.</title>
        <authorList>
            <person name="Zhang Y."/>
            <person name="Wang D."/>
            <person name="Peng Z."/>
        </authorList>
    </citation>
    <scope>NUCLEOTIDE SEQUENCE</scope>
    <source>
        <strain evidence="3">SWU-2019-XX</strain>
        <tissue evidence="3">Muscle</tissue>
    </source>
</reference>
<dbReference type="AlphaFoldDB" id="A0A8T0AVY7"/>
<sequence length="735" mass="82334">MKLKKCFWKCFSEIGGVKTPHPLGVTTATKQSFPPTVRRRGREVSQKASESQKRKPWRKGKRRGGDEHTDEKQEHFITMKTSVTSLSIWFAQVLTLCALHEDLPATQELQVSTTISQDLATSQTATGSLSTAPFSDPTPHLSMQELGGFTGMVEDVRRNRMIITPHHNITRLINETEASKNTTSVEVEFQETGTVTESINIQERTQILTPVTYIQLDHELQTTAYTSQQISTPGTSIQLDHELQTTTMSQEIATPVIYNQLDHELHTKSSSSQEISTQGTSIPLDHELQTTTMSQEIATPVIYNQLDHELHTKSSTSQEISTPGTSILLDYGLQITSVGQEISTPGTSTKLDHDLQKETSTSEEISTQGTSIQLDHDLHTETSTSPEISTPGTYVQLDHETKIFPNQTEDRTFDVDDANITTDVPLFNSTHQTDVKITSRRSGTTFHQSPSPTTTAGTHLEIHSTNQTPPEDTTNTVTPTGHTSRPSTITSASVPPTLLTSNSTEKTEEPLASSSKMMENTKALGTTQEHIKGTTNTTWRVGTWFNETEGINTTKLENISTSETVTPHWTTCFTRDFPQHPHPQRFSKRVCFITMWALGMVTSLFLGLSVFLWVHLSVKKKRARLGGGWRERHGQGVAVKEKKSLWAEPDSSTEDRVEFWYSNKTTTDGDRRRYGVGHARTRKNGEREAATEEEMWIQPKVTLKDITDFWHGNGRVRRDEETRSKLDETERETEG</sequence>
<proteinExistence type="predicted"/>
<feature type="compositionally biased region" description="Basic and acidic residues" evidence="1">
    <location>
        <begin position="63"/>
        <end position="73"/>
    </location>
</feature>
<feature type="compositionally biased region" description="Polar residues" evidence="1">
    <location>
        <begin position="358"/>
        <end position="369"/>
    </location>
</feature>
<feature type="transmembrane region" description="Helical" evidence="2">
    <location>
        <begin position="593"/>
        <end position="614"/>
    </location>
</feature>
<keyword evidence="2" id="KW-0812">Transmembrane</keyword>
<dbReference type="Proteomes" id="UP000606274">
    <property type="component" value="Unassembled WGS sequence"/>
</dbReference>
<comment type="caution">
    <text evidence="3">The sequence shown here is derived from an EMBL/GenBank/DDBJ whole genome shotgun (WGS) entry which is preliminary data.</text>
</comment>
<feature type="compositionally biased region" description="Polar residues" evidence="1">
    <location>
        <begin position="440"/>
        <end position="504"/>
    </location>
</feature>
<evidence type="ECO:0000313" key="3">
    <source>
        <dbReference type="EMBL" id="KAF7697692.1"/>
    </source>
</evidence>
<protein>
    <submittedName>
        <fullName evidence="3">Uncharacterized protein</fullName>
    </submittedName>
</protein>
<organism evidence="3 4">
    <name type="scientific">Silurus meridionalis</name>
    <name type="common">Southern catfish</name>
    <name type="synonym">Silurus soldatovi meridionalis</name>
    <dbReference type="NCBI Taxonomy" id="175797"/>
    <lineage>
        <taxon>Eukaryota</taxon>
        <taxon>Metazoa</taxon>
        <taxon>Chordata</taxon>
        <taxon>Craniata</taxon>
        <taxon>Vertebrata</taxon>
        <taxon>Euteleostomi</taxon>
        <taxon>Actinopterygii</taxon>
        <taxon>Neopterygii</taxon>
        <taxon>Teleostei</taxon>
        <taxon>Ostariophysi</taxon>
        <taxon>Siluriformes</taxon>
        <taxon>Siluridae</taxon>
        <taxon>Silurus</taxon>
    </lineage>
</organism>
<gene>
    <name evidence="3" type="ORF">HF521_004202</name>
</gene>
<keyword evidence="4" id="KW-1185">Reference proteome</keyword>
<keyword evidence="2" id="KW-1133">Transmembrane helix</keyword>
<name>A0A8T0AVY7_SILME</name>
<keyword evidence="2" id="KW-0472">Membrane</keyword>
<evidence type="ECO:0000313" key="4">
    <source>
        <dbReference type="Proteomes" id="UP000606274"/>
    </source>
</evidence>
<feature type="region of interest" description="Disordered" evidence="1">
    <location>
        <begin position="343"/>
        <end position="369"/>
    </location>
</feature>
<feature type="region of interest" description="Disordered" evidence="1">
    <location>
        <begin position="440"/>
        <end position="515"/>
    </location>
</feature>
<evidence type="ECO:0000256" key="2">
    <source>
        <dbReference type="SAM" id="Phobius"/>
    </source>
</evidence>
<evidence type="ECO:0000256" key="1">
    <source>
        <dbReference type="SAM" id="MobiDB-lite"/>
    </source>
</evidence>